<reference evidence="1 2" key="1">
    <citation type="submission" date="2024-04" db="EMBL/GenBank/DDBJ databases">
        <authorList>
            <person name="Fracassetti M."/>
        </authorList>
    </citation>
    <scope>NUCLEOTIDE SEQUENCE [LARGE SCALE GENOMIC DNA]</scope>
</reference>
<gene>
    <name evidence="1" type="ORF">LTRI10_LOCUS12488</name>
</gene>
<dbReference type="EMBL" id="OZ034815">
    <property type="protein sequence ID" value="CAL1370358.1"/>
    <property type="molecule type" value="Genomic_DNA"/>
</dbReference>
<dbReference type="Proteomes" id="UP001497516">
    <property type="component" value="Chromosome 2"/>
</dbReference>
<keyword evidence="2" id="KW-1185">Reference proteome</keyword>
<protein>
    <submittedName>
        <fullName evidence="1">Uncharacterized protein</fullName>
    </submittedName>
</protein>
<accession>A0AAV2D8Z1</accession>
<name>A0AAV2D8Z1_9ROSI</name>
<proteinExistence type="predicted"/>
<evidence type="ECO:0000313" key="2">
    <source>
        <dbReference type="Proteomes" id="UP001497516"/>
    </source>
</evidence>
<evidence type="ECO:0000313" key="1">
    <source>
        <dbReference type="EMBL" id="CAL1370358.1"/>
    </source>
</evidence>
<dbReference type="AlphaFoldDB" id="A0AAV2D8Z1"/>
<sequence length="328" mass="37533">MGKSKKVPESSTLIKGGKEAPHLYIDFGDKDKDEYAHFASQTYGEHRSISWEVLKGFGATAAIRDLSQEPAWPKLLAINEKIYVETTFEFLTMLTCSVLTINRHFPRTLSFSIVGVPRVMSFNEFTEAMDIYPPGFIFNQEGLVLHGEELASCHHLEDFFTIHLKSKDHQAPFNPKSTKSTSLMPKWRILHNIISYSVTPKEKSTSNLTKRDLDLLRSMFIEPRLNLWLVILKTLYKDITNLTVKTIHSGVYWGSPIQDASSGDYQWQEDHQGYNPLTTQLFSFKGLNRLPHSLGLMPPKLQPSSSRTPFSLKRTPSLLRIMGRFNFY</sequence>
<organism evidence="1 2">
    <name type="scientific">Linum trigynum</name>
    <dbReference type="NCBI Taxonomy" id="586398"/>
    <lineage>
        <taxon>Eukaryota</taxon>
        <taxon>Viridiplantae</taxon>
        <taxon>Streptophyta</taxon>
        <taxon>Embryophyta</taxon>
        <taxon>Tracheophyta</taxon>
        <taxon>Spermatophyta</taxon>
        <taxon>Magnoliopsida</taxon>
        <taxon>eudicotyledons</taxon>
        <taxon>Gunneridae</taxon>
        <taxon>Pentapetalae</taxon>
        <taxon>rosids</taxon>
        <taxon>fabids</taxon>
        <taxon>Malpighiales</taxon>
        <taxon>Linaceae</taxon>
        <taxon>Linum</taxon>
    </lineage>
</organism>